<dbReference type="Gene3D" id="3.10.450.50">
    <property type="match status" value="1"/>
</dbReference>
<reference evidence="2" key="1">
    <citation type="submission" date="2023-05" db="EMBL/GenBank/DDBJ databases">
        <title>Genome and transcriptome analyses reveal genes involved in the formation of fine ridges on petal epidermal cells in Hibiscus trionum.</title>
        <authorList>
            <person name="Koshimizu S."/>
            <person name="Masuda S."/>
            <person name="Ishii T."/>
            <person name="Shirasu K."/>
            <person name="Hoshino A."/>
            <person name="Arita M."/>
        </authorList>
    </citation>
    <scope>NUCLEOTIDE SEQUENCE</scope>
    <source>
        <strain evidence="2">Hamamatsu line</strain>
    </source>
</reference>
<comment type="caution">
    <text evidence="2">The sequence shown here is derived from an EMBL/GenBank/DDBJ whole genome shotgun (WGS) entry which is preliminary data.</text>
</comment>
<dbReference type="Proteomes" id="UP001165190">
    <property type="component" value="Unassembled WGS sequence"/>
</dbReference>
<gene>
    <name evidence="2" type="ORF">HRI_000195500</name>
</gene>
<protein>
    <submittedName>
        <fullName evidence="2">Uncharacterized protein</fullName>
    </submittedName>
</protein>
<evidence type="ECO:0000313" key="2">
    <source>
        <dbReference type="EMBL" id="GMI65262.1"/>
    </source>
</evidence>
<dbReference type="PANTHER" id="PTHR36750">
    <property type="entry name" value="SEC-C MOTIF PROTEIN"/>
    <property type="match status" value="1"/>
</dbReference>
<dbReference type="PANTHER" id="PTHR36750:SF1">
    <property type="entry name" value="SEC-C MOTIF PROTEIN"/>
    <property type="match status" value="1"/>
</dbReference>
<feature type="compositionally biased region" description="Basic residues" evidence="1">
    <location>
        <begin position="213"/>
        <end position="225"/>
    </location>
</feature>
<name>A0A9W7GUF7_HIBTR</name>
<feature type="region of interest" description="Disordered" evidence="1">
    <location>
        <begin position="202"/>
        <end position="225"/>
    </location>
</feature>
<accession>A0A9W7GUF7</accession>
<dbReference type="Pfam" id="PF02810">
    <property type="entry name" value="SEC-C"/>
    <property type="match status" value="1"/>
</dbReference>
<keyword evidence="3" id="KW-1185">Reference proteome</keyword>
<organism evidence="2 3">
    <name type="scientific">Hibiscus trionum</name>
    <name type="common">Flower of an hour</name>
    <dbReference type="NCBI Taxonomy" id="183268"/>
    <lineage>
        <taxon>Eukaryota</taxon>
        <taxon>Viridiplantae</taxon>
        <taxon>Streptophyta</taxon>
        <taxon>Embryophyta</taxon>
        <taxon>Tracheophyta</taxon>
        <taxon>Spermatophyta</taxon>
        <taxon>Magnoliopsida</taxon>
        <taxon>eudicotyledons</taxon>
        <taxon>Gunneridae</taxon>
        <taxon>Pentapetalae</taxon>
        <taxon>rosids</taxon>
        <taxon>malvids</taxon>
        <taxon>Malvales</taxon>
        <taxon>Malvaceae</taxon>
        <taxon>Malvoideae</taxon>
        <taxon>Hibiscus</taxon>
    </lineage>
</organism>
<dbReference type="EMBL" id="BSYR01000003">
    <property type="protein sequence ID" value="GMI65262.1"/>
    <property type="molecule type" value="Genomic_DNA"/>
</dbReference>
<dbReference type="SUPFAM" id="SSF103642">
    <property type="entry name" value="Sec-C motif"/>
    <property type="match status" value="1"/>
</dbReference>
<sequence>MLSSSSSRFINSIPKRNFISSGYSYPDCQSIPSQHRWIFTTSPVHSSWMDSIKGVFTGKKTSPDDKQTRDESFTLLRFADEMKNARSLGKFKQYITGRNSKATFDDVFEKKIAIFRYLGGCDPTGENLQLSHKKEAAKQCDCTLLDVENALAKFTWVKEVHKKMVKLKEEGKPMPKNFPEVQKLMGSTPLDLAKVNMARSGQMSRNAPCPCGSKKRYKRCCGKDP</sequence>
<evidence type="ECO:0000313" key="3">
    <source>
        <dbReference type="Proteomes" id="UP001165190"/>
    </source>
</evidence>
<dbReference type="InterPro" id="IPR004027">
    <property type="entry name" value="SEC_C_motif"/>
</dbReference>
<proteinExistence type="predicted"/>
<dbReference type="AlphaFoldDB" id="A0A9W7GUF7"/>
<dbReference type="OrthoDB" id="432970at2759"/>
<evidence type="ECO:0000256" key="1">
    <source>
        <dbReference type="SAM" id="MobiDB-lite"/>
    </source>
</evidence>